<organism evidence="2 3">
    <name type="scientific">Urbifossiella limnaea</name>
    <dbReference type="NCBI Taxonomy" id="2528023"/>
    <lineage>
        <taxon>Bacteria</taxon>
        <taxon>Pseudomonadati</taxon>
        <taxon>Planctomycetota</taxon>
        <taxon>Planctomycetia</taxon>
        <taxon>Gemmatales</taxon>
        <taxon>Gemmataceae</taxon>
        <taxon>Urbifossiella</taxon>
    </lineage>
</organism>
<dbReference type="AlphaFoldDB" id="A0A517XW61"/>
<name>A0A517XW61_9BACT</name>
<evidence type="ECO:0000313" key="3">
    <source>
        <dbReference type="Proteomes" id="UP000319576"/>
    </source>
</evidence>
<proteinExistence type="predicted"/>
<keyword evidence="3" id="KW-1185">Reference proteome</keyword>
<dbReference type="KEGG" id="uli:ETAA1_37250"/>
<accession>A0A517XW61</accession>
<sequence length="247" mass="26371">MSAFLAQFQPDPEFGRRLWRAPKPLLRAAVVTVAPPYPEYPTLTVNESVGSADDPSSPSAREVGSDVAVSLYEDSGNGSGSLQERAWEYILAHPAAVEAALRRKLFAWHGKRMAQFRDEELPHDPEYQAYWKVVEEQVALGEPAAVDHLFKLVGVGLADSGLDECGVHVVRVPGRVGPGPRPGPPDAQGPGAGGRGDGRDDLRVRVAGGGEGGAGVRPGRRRLRTRKPVAGDAPPPGVGSRRTARRI</sequence>
<protein>
    <submittedName>
        <fullName evidence="2">Uncharacterized protein</fullName>
    </submittedName>
</protein>
<dbReference type="EMBL" id="CP036273">
    <property type="protein sequence ID" value="QDU21752.1"/>
    <property type="molecule type" value="Genomic_DNA"/>
</dbReference>
<feature type="region of interest" description="Disordered" evidence="1">
    <location>
        <begin position="173"/>
        <end position="247"/>
    </location>
</feature>
<feature type="compositionally biased region" description="Basic residues" evidence="1">
    <location>
        <begin position="218"/>
        <end position="227"/>
    </location>
</feature>
<evidence type="ECO:0000313" key="2">
    <source>
        <dbReference type="EMBL" id="QDU21752.1"/>
    </source>
</evidence>
<feature type="compositionally biased region" description="Gly residues" evidence="1">
    <location>
        <begin position="207"/>
        <end position="216"/>
    </location>
</feature>
<evidence type="ECO:0000256" key="1">
    <source>
        <dbReference type="SAM" id="MobiDB-lite"/>
    </source>
</evidence>
<gene>
    <name evidence="2" type="ORF">ETAA1_37250</name>
</gene>
<dbReference type="Proteomes" id="UP000319576">
    <property type="component" value="Chromosome"/>
</dbReference>
<reference evidence="2 3" key="1">
    <citation type="submission" date="2019-02" db="EMBL/GenBank/DDBJ databases">
        <title>Deep-cultivation of Planctomycetes and their phenomic and genomic characterization uncovers novel biology.</title>
        <authorList>
            <person name="Wiegand S."/>
            <person name="Jogler M."/>
            <person name="Boedeker C."/>
            <person name="Pinto D."/>
            <person name="Vollmers J."/>
            <person name="Rivas-Marin E."/>
            <person name="Kohn T."/>
            <person name="Peeters S.H."/>
            <person name="Heuer A."/>
            <person name="Rast P."/>
            <person name="Oberbeckmann S."/>
            <person name="Bunk B."/>
            <person name="Jeske O."/>
            <person name="Meyerdierks A."/>
            <person name="Storesund J.E."/>
            <person name="Kallscheuer N."/>
            <person name="Luecker S."/>
            <person name="Lage O.M."/>
            <person name="Pohl T."/>
            <person name="Merkel B.J."/>
            <person name="Hornburger P."/>
            <person name="Mueller R.-W."/>
            <person name="Bruemmer F."/>
            <person name="Labrenz M."/>
            <person name="Spormann A.M."/>
            <person name="Op den Camp H."/>
            <person name="Overmann J."/>
            <person name="Amann R."/>
            <person name="Jetten M.S.M."/>
            <person name="Mascher T."/>
            <person name="Medema M.H."/>
            <person name="Devos D.P."/>
            <person name="Kaster A.-K."/>
            <person name="Ovreas L."/>
            <person name="Rohde M."/>
            <person name="Galperin M.Y."/>
            <person name="Jogler C."/>
        </authorList>
    </citation>
    <scope>NUCLEOTIDE SEQUENCE [LARGE SCALE GENOMIC DNA]</scope>
    <source>
        <strain evidence="2 3">ETA_A1</strain>
    </source>
</reference>
<dbReference type="RefSeq" id="WP_145240946.1">
    <property type="nucleotide sequence ID" value="NZ_CP036273.1"/>
</dbReference>
<feature type="compositionally biased region" description="Polar residues" evidence="1">
    <location>
        <begin position="45"/>
        <end position="59"/>
    </location>
</feature>
<feature type="region of interest" description="Disordered" evidence="1">
    <location>
        <begin position="45"/>
        <end position="64"/>
    </location>
</feature>